<evidence type="ECO:0000256" key="1">
    <source>
        <dbReference type="SAM" id="MobiDB-lite"/>
    </source>
</evidence>
<sequence>MTAGEIAVNLAEKDIIPVGNSRATWLEIKNDTDDQIQIQVSGVSNGDWDGDSRPDHKFQDSVIQRHSSKKERQELNSKNDSAWSTMTVFCDGKEQFAMRVNQWWVGGGLPEDTDYTNGYHVRASVPEPNELVLSITKK</sequence>
<organism evidence="2 4">
    <name type="scientific">Didymodactylos carnosus</name>
    <dbReference type="NCBI Taxonomy" id="1234261"/>
    <lineage>
        <taxon>Eukaryota</taxon>
        <taxon>Metazoa</taxon>
        <taxon>Spiralia</taxon>
        <taxon>Gnathifera</taxon>
        <taxon>Rotifera</taxon>
        <taxon>Eurotatoria</taxon>
        <taxon>Bdelloidea</taxon>
        <taxon>Philodinida</taxon>
        <taxon>Philodinidae</taxon>
        <taxon>Didymodactylos</taxon>
    </lineage>
</organism>
<keyword evidence="4" id="KW-1185">Reference proteome</keyword>
<dbReference type="AlphaFoldDB" id="A0A815XUR6"/>
<feature type="compositionally biased region" description="Basic and acidic residues" evidence="1">
    <location>
        <begin position="50"/>
        <end position="59"/>
    </location>
</feature>
<protein>
    <submittedName>
        <fullName evidence="2">Uncharacterized protein</fullName>
    </submittedName>
</protein>
<evidence type="ECO:0000313" key="3">
    <source>
        <dbReference type="EMBL" id="CAF4423593.1"/>
    </source>
</evidence>
<reference evidence="2" key="1">
    <citation type="submission" date="2021-02" db="EMBL/GenBank/DDBJ databases">
        <authorList>
            <person name="Nowell W R."/>
        </authorList>
    </citation>
    <scope>NUCLEOTIDE SEQUENCE</scope>
</reference>
<dbReference type="Proteomes" id="UP000663829">
    <property type="component" value="Unassembled WGS sequence"/>
</dbReference>
<evidence type="ECO:0000313" key="2">
    <source>
        <dbReference type="EMBL" id="CAF1562043.1"/>
    </source>
</evidence>
<name>A0A815XUR6_9BILA</name>
<feature type="region of interest" description="Disordered" evidence="1">
    <location>
        <begin position="42"/>
        <end position="78"/>
    </location>
</feature>
<accession>A0A815XUR6</accession>
<dbReference type="OrthoDB" id="10032262at2759"/>
<comment type="caution">
    <text evidence="2">The sequence shown here is derived from an EMBL/GenBank/DDBJ whole genome shotgun (WGS) entry which is preliminary data.</text>
</comment>
<dbReference type="Proteomes" id="UP000681722">
    <property type="component" value="Unassembled WGS sequence"/>
</dbReference>
<dbReference type="EMBL" id="CAJNOQ010028497">
    <property type="protein sequence ID" value="CAF1562043.1"/>
    <property type="molecule type" value="Genomic_DNA"/>
</dbReference>
<evidence type="ECO:0000313" key="4">
    <source>
        <dbReference type="Proteomes" id="UP000663829"/>
    </source>
</evidence>
<gene>
    <name evidence="2" type="ORF">GPM918_LOCUS39827</name>
    <name evidence="3" type="ORF">SRO942_LOCUS40731</name>
</gene>
<dbReference type="EMBL" id="CAJOBC010094253">
    <property type="protein sequence ID" value="CAF4423593.1"/>
    <property type="molecule type" value="Genomic_DNA"/>
</dbReference>
<proteinExistence type="predicted"/>